<organism evidence="6 7">
    <name type="scientific">Alteribacter lacisalsi</name>
    <dbReference type="NCBI Taxonomy" id="2045244"/>
    <lineage>
        <taxon>Bacteria</taxon>
        <taxon>Bacillati</taxon>
        <taxon>Bacillota</taxon>
        <taxon>Bacilli</taxon>
        <taxon>Bacillales</taxon>
        <taxon>Bacillaceae</taxon>
        <taxon>Alteribacter</taxon>
    </lineage>
</organism>
<evidence type="ECO:0000256" key="2">
    <source>
        <dbReference type="ARBA" id="ARBA00022692"/>
    </source>
</evidence>
<keyword evidence="7" id="KW-1185">Reference proteome</keyword>
<comment type="caution">
    <text evidence="6">The sequence shown here is derived from an EMBL/GenBank/DDBJ whole genome shotgun (WGS) entry which is preliminary data.</text>
</comment>
<keyword evidence="3 5" id="KW-1133">Transmembrane helix</keyword>
<dbReference type="GO" id="GO:0043190">
    <property type="term" value="C:ATP-binding cassette (ABC) transporter complex"/>
    <property type="evidence" value="ECO:0007669"/>
    <property type="project" value="TreeGrafter"/>
</dbReference>
<evidence type="ECO:0000256" key="5">
    <source>
        <dbReference type="SAM" id="Phobius"/>
    </source>
</evidence>
<dbReference type="Proteomes" id="UP000248066">
    <property type="component" value="Unassembled WGS sequence"/>
</dbReference>
<dbReference type="CDD" id="cd16914">
    <property type="entry name" value="EcfT"/>
    <property type="match status" value="1"/>
</dbReference>
<name>A0A2W0HAM0_9BACI</name>
<dbReference type="InterPro" id="IPR003339">
    <property type="entry name" value="ABC/ECF_trnsptr_transmembrane"/>
</dbReference>
<proteinExistence type="predicted"/>
<dbReference type="PANTHER" id="PTHR43723">
    <property type="entry name" value="COBALT TRANSPORT PROTEIN CBIQ"/>
    <property type="match status" value="1"/>
</dbReference>
<reference evidence="6 7" key="1">
    <citation type="submission" date="2017-10" db="EMBL/GenBank/DDBJ databases">
        <title>Bacillus sp. nov., a halophilic bacterium isolated from a Yangshapao Lake.</title>
        <authorList>
            <person name="Wang H."/>
        </authorList>
    </citation>
    <scope>NUCLEOTIDE SEQUENCE [LARGE SCALE GENOMIC DNA]</scope>
    <source>
        <strain evidence="6 7">YSP-3</strain>
    </source>
</reference>
<keyword evidence="4 5" id="KW-0472">Membrane</keyword>
<sequence>MLSSINPSIKALTILIPGVLLAFMFDIFTPLVYLIFTIAVTFLLSDISVKRYLAIFSPFILVALGFSWMTMLYTSDRFAGGEVVFSFLWFDVTEGAIVTAVSLGVRSLCIVALSLMFVLTTDSTKFMLSLMQQAKLPPKLTFGILAGYRFLPTFRHEFEVLRQAHRVRGVGRAKGIKGRIRQFRRYAIPLMANAIRKAERVAIAMESKGFTGETERTHYHKMTVGRRDWMFLSTFVFAFAATILASYVFGYLNIFGYQF</sequence>
<feature type="transmembrane region" description="Helical" evidence="5">
    <location>
        <begin position="95"/>
        <end position="119"/>
    </location>
</feature>
<dbReference type="AlphaFoldDB" id="A0A2W0HAM0"/>
<evidence type="ECO:0000256" key="1">
    <source>
        <dbReference type="ARBA" id="ARBA00004141"/>
    </source>
</evidence>
<gene>
    <name evidence="6" type="ORF">CR205_10130</name>
</gene>
<evidence type="ECO:0000256" key="4">
    <source>
        <dbReference type="ARBA" id="ARBA00023136"/>
    </source>
</evidence>
<accession>A0A2W0HAM0</accession>
<dbReference type="InterPro" id="IPR052770">
    <property type="entry name" value="Cobalt_transport_CbiQ"/>
</dbReference>
<dbReference type="Pfam" id="PF02361">
    <property type="entry name" value="CbiQ"/>
    <property type="match status" value="1"/>
</dbReference>
<evidence type="ECO:0000313" key="6">
    <source>
        <dbReference type="EMBL" id="PYZ98904.1"/>
    </source>
</evidence>
<dbReference type="GO" id="GO:0006824">
    <property type="term" value="P:cobalt ion transport"/>
    <property type="evidence" value="ECO:0007669"/>
    <property type="project" value="TreeGrafter"/>
</dbReference>
<feature type="transmembrane region" description="Helical" evidence="5">
    <location>
        <begin position="12"/>
        <end position="45"/>
    </location>
</feature>
<evidence type="ECO:0000256" key="3">
    <source>
        <dbReference type="ARBA" id="ARBA00022989"/>
    </source>
</evidence>
<keyword evidence="2 5" id="KW-0812">Transmembrane</keyword>
<evidence type="ECO:0000313" key="7">
    <source>
        <dbReference type="Proteomes" id="UP000248066"/>
    </source>
</evidence>
<comment type="subcellular location">
    <subcellularLocation>
        <location evidence="1">Membrane</location>
        <topology evidence="1">Multi-pass membrane protein</topology>
    </subcellularLocation>
</comment>
<feature type="transmembrane region" description="Helical" evidence="5">
    <location>
        <begin position="52"/>
        <end position="75"/>
    </location>
</feature>
<protein>
    <recommendedName>
        <fullName evidence="8">Energy-coupling factor transporter transmembrane protein EcfT</fullName>
    </recommendedName>
</protein>
<dbReference type="OrthoDB" id="92887at2"/>
<dbReference type="RefSeq" id="WP_110519178.1">
    <property type="nucleotide sequence ID" value="NZ_PDOF01000001.1"/>
</dbReference>
<feature type="transmembrane region" description="Helical" evidence="5">
    <location>
        <begin position="229"/>
        <end position="252"/>
    </location>
</feature>
<dbReference type="EMBL" id="PDOF01000001">
    <property type="protein sequence ID" value="PYZ98904.1"/>
    <property type="molecule type" value="Genomic_DNA"/>
</dbReference>
<dbReference type="PANTHER" id="PTHR43723:SF1">
    <property type="entry name" value="COBALT TRANSPORT PROTEIN CBIQ"/>
    <property type="match status" value="1"/>
</dbReference>
<evidence type="ECO:0008006" key="8">
    <source>
        <dbReference type="Google" id="ProtNLM"/>
    </source>
</evidence>